<dbReference type="InterPro" id="IPR007300">
    <property type="entry name" value="CidB/LrgB"/>
</dbReference>
<evidence type="ECO:0000256" key="5">
    <source>
        <dbReference type="SAM" id="Phobius"/>
    </source>
</evidence>
<sequence>MSFDPRAAWEAIAGSPMFGLALTLLVYQGAVWLFERCGRRPAINPVLVTMLVIIAILSLSGIAYQTYFDSAKMVHLLLGPATVALAVPLYRQLPSLIRSWPAVLATAVAGSAVALISVVVSARLLGASSLVQLSLAPKSVTTPIAMGVSERIGGLPSLTAVLVVLTGVAGAIFGSWILTLVRVRSPAARGLAFGISAHAIGTTRAFQEGETQGAYAGLAIGLAGIVTAILTPLLIGWLTQI</sequence>
<dbReference type="GO" id="GO:0016020">
    <property type="term" value="C:membrane"/>
    <property type="evidence" value="ECO:0007669"/>
    <property type="project" value="UniProtKB-SubCell"/>
</dbReference>
<feature type="transmembrane region" description="Helical" evidence="5">
    <location>
        <begin position="158"/>
        <end position="178"/>
    </location>
</feature>
<dbReference type="RefSeq" id="WP_074766031.1">
    <property type="nucleotide sequence ID" value="NZ_FNWO01000003.1"/>
</dbReference>
<dbReference type="OrthoDB" id="9811701at2"/>
<keyword evidence="4 5" id="KW-0472">Membrane</keyword>
<evidence type="ECO:0000313" key="7">
    <source>
        <dbReference type="Proteomes" id="UP000182983"/>
    </source>
</evidence>
<feature type="transmembrane region" description="Helical" evidence="5">
    <location>
        <begin position="190"/>
        <end position="207"/>
    </location>
</feature>
<keyword evidence="7" id="KW-1185">Reference proteome</keyword>
<comment type="subcellular location">
    <subcellularLocation>
        <location evidence="1">Membrane</location>
        <topology evidence="1">Multi-pass membrane protein</topology>
    </subcellularLocation>
</comment>
<feature type="transmembrane region" description="Helical" evidence="5">
    <location>
        <begin position="73"/>
        <end position="90"/>
    </location>
</feature>
<feature type="transmembrane region" description="Helical" evidence="5">
    <location>
        <begin position="12"/>
        <end position="34"/>
    </location>
</feature>
<organism evidence="6 7">
    <name type="scientific">Magnetospirillum fulvum</name>
    <name type="common">Rhodospirillum fulvum</name>
    <dbReference type="NCBI Taxonomy" id="1082"/>
    <lineage>
        <taxon>Bacteria</taxon>
        <taxon>Pseudomonadati</taxon>
        <taxon>Pseudomonadota</taxon>
        <taxon>Alphaproteobacteria</taxon>
        <taxon>Rhodospirillales</taxon>
        <taxon>Rhodospirillaceae</taxon>
        <taxon>Magnetospirillum</taxon>
    </lineage>
</organism>
<dbReference type="Pfam" id="PF04172">
    <property type="entry name" value="LrgB"/>
    <property type="match status" value="1"/>
</dbReference>
<dbReference type="EMBL" id="FNWO01000003">
    <property type="protein sequence ID" value="SEH30601.1"/>
    <property type="molecule type" value="Genomic_DNA"/>
</dbReference>
<dbReference type="PANTHER" id="PTHR30249:SF0">
    <property type="entry name" value="PLASTIDAL GLYCOLATE_GLYCERATE TRANSLOCATOR 1, CHLOROPLASTIC"/>
    <property type="match status" value="1"/>
</dbReference>
<proteinExistence type="predicted"/>
<dbReference type="Proteomes" id="UP000182983">
    <property type="component" value="Unassembled WGS sequence"/>
</dbReference>
<reference evidence="7" key="1">
    <citation type="submission" date="2016-10" db="EMBL/GenBank/DDBJ databases">
        <authorList>
            <person name="Varghese N."/>
            <person name="Submissions S."/>
        </authorList>
    </citation>
    <scope>NUCLEOTIDE SEQUENCE [LARGE SCALE GENOMIC DNA]</scope>
    <source>
        <strain evidence="7">DSM 13234</strain>
    </source>
</reference>
<protein>
    <submittedName>
        <fullName evidence="6">TIGR00659 family protein</fullName>
    </submittedName>
</protein>
<dbReference type="AlphaFoldDB" id="A0A1H6H4H1"/>
<feature type="transmembrane region" description="Helical" evidence="5">
    <location>
        <begin position="213"/>
        <end position="238"/>
    </location>
</feature>
<keyword evidence="3 5" id="KW-1133">Transmembrane helix</keyword>
<feature type="transmembrane region" description="Helical" evidence="5">
    <location>
        <begin position="102"/>
        <end position="125"/>
    </location>
</feature>
<evidence type="ECO:0000313" key="6">
    <source>
        <dbReference type="EMBL" id="SEH30601.1"/>
    </source>
</evidence>
<evidence type="ECO:0000256" key="1">
    <source>
        <dbReference type="ARBA" id="ARBA00004141"/>
    </source>
</evidence>
<feature type="transmembrane region" description="Helical" evidence="5">
    <location>
        <begin position="46"/>
        <end position="67"/>
    </location>
</feature>
<evidence type="ECO:0000256" key="4">
    <source>
        <dbReference type="ARBA" id="ARBA00023136"/>
    </source>
</evidence>
<evidence type="ECO:0000256" key="2">
    <source>
        <dbReference type="ARBA" id="ARBA00022692"/>
    </source>
</evidence>
<name>A0A1H6H4H1_MAGFU</name>
<keyword evidence="2 5" id="KW-0812">Transmembrane</keyword>
<evidence type="ECO:0000256" key="3">
    <source>
        <dbReference type="ARBA" id="ARBA00022989"/>
    </source>
</evidence>
<gene>
    <name evidence="6" type="ORF">SAMN04244559_00934</name>
</gene>
<dbReference type="PANTHER" id="PTHR30249">
    <property type="entry name" value="PUTATIVE SEROTONIN TRANSPORTER"/>
    <property type="match status" value="1"/>
</dbReference>
<accession>A0A1H6H4H1</accession>